<dbReference type="Proteomes" id="UP000886998">
    <property type="component" value="Unassembled WGS sequence"/>
</dbReference>
<evidence type="ECO:0000313" key="4">
    <source>
        <dbReference type="Proteomes" id="UP000886998"/>
    </source>
</evidence>
<feature type="transmembrane region" description="Helical" evidence="2">
    <location>
        <begin position="172"/>
        <end position="193"/>
    </location>
</feature>
<reference evidence="3" key="1">
    <citation type="submission" date="2020-08" db="EMBL/GenBank/DDBJ databases">
        <title>Multicomponent nature underlies the extraordinary mechanical properties of spider dragline silk.</title>
        <authorList>
            <person name="Kono N."/>
            <person name="Nakamura H."/>
            <person name="Mori M."/>
            <person name="Yoshida Y."/>
            <person name="Ohtoshi R."/>
            <person name="Malay A.D."/>
            <person name="Moran D.A.P."/>
            <person name="Tomita M."/>
            <person name="Numata K."/>
            <person name="Arakawa K."/>
        </authorList>
    </citation>
    <scope>NUCLEOTIDE SEQUENCE</scope>
</reference>
<evidence type="ECO:0000313" key="3">
    <source>
        <dbReference type="EMBL" id="GFY78458.1"/>
    </source>
</evidence>
<accession>A0A8X6YU55</accession>
<protein>
    <submittedName>
        <fullName evidence="3">Uncharacterized protein</fullName>
    </submittedName>
</protein>
<feature type="transmembrane region" description="Helical" evidence="2">
    <location>
        <begin position="98"/>
        <end position="118"/>
    </location>
</feature>
<keyword evidence="2" id="KW-1133">Transmembrane helix</keyword>
<keyword evidence="2" id="KW-0812">Transmembrane</keyword>
<feature type="region of interest" description="Disordered" evidence="1">
    <location>
        <begin position="24"/>
        <end position="50"/>
    </location>
</feature>
<comment type="caution">
    <text evidence="3">The sequence shown here is derived from an EMBL/GenBank/DDBJ whole genome shotgun (WGS) entry which is preliminary data.</text>
</comment>
<evidence type="ECO:0000256" key="2">
    <source>
        <dbReference type="SAM" id="Phobius"/>
    </source>
</evidence>
<dbReference type="EMBL" id="BMAV01023016">
    <property type="protein sequence ID" value="GFY78458.1"/>
    <property type="molecule type" value="Genomic_DNA"/>
</dbReference>
<name>A0A8X6YU55_9ARAC</name>
<keyword evidence="4" id="KW-1185">Reference proteome</keyword>
<sequence>MRFSRVYHLLKYSRTVHHRMEPVDPAATESEAGTEKSSEQDTDSTSVGRPDEIFLDPLFVRSLPQHEVFQARMNAAKSCFAVFLRACVWMRNILYGDVAQILLNVMLIVWTAFMIHIGNRYVGECPMSPSLPYAILTGGVFACIAVVLRIISIIYSRFSYLNRPIPGIGKAICLMKLIFFGFFIAHLFCHSFYERSNDPSNPNYCDSGLFDYSSWIKGVNIAYVC</sequence>
<evidence type="ECO:0000256" key="1">
    <source>
        <dbReference type="SAM" id="MobiDB-lite"/>
    </source>
</evidence>
<feature type="non-terminal residue" evidence="3">
    <location>
        <position position="1"/>
    </location>
</feature>
<keyword evidence="2" id="KW-0472">Membrane</keyword>
<feature type="transmembrane region" description="Helical" evidence="2">
    <location>
        <begin position="130"/>
        <end position="151"/>
    </location>
</feature>
<organism evidence="3 4">
    <name type="scientific">Trichonephila inaurata madagascariensis</name>
    <dbReference type="NCBI Taxonomy" id="2747483"/>
    <lineage>
        <taxon>Eukaryota</taxon>
        <taxon>Metazoa</taxon>
        <taxon>Ecdysozoa</taxon>
        <taxon>Arthropoda</taxon>
        <taxon>Chelicerata</taxon>
        <taxon>Arachnida</taxon>
        <taxon>Araneae</taxon>
        <taxon>Araneomorphae</taxon>
        <taxon>Entelegynae</taxon>
        <taxon>Araneoidea</taxon>
        <taxon>Nephilidae</taxon>
        <taxon>Trichonephila</taxon>
        <taxon>Trichonephila inaurata</taxon>
    </lineage>
</organism>
<dbReference type="OrthoDB" id="10358384at2759"/>
<gene>
    <name evidence="3" type="primary">NCL1_37879</name>
    <name evidence="3" type="ORF">TNIN_256321</name>
</gene>
<dbReference type="AlphaFoldDB" id="A0A8X6YU55"/>
<proteinExistence type="predicted"/>